<name>A0ABZ2KK13_9BACT</name>
<dbReference type="GO" id="GO:0004134">
    <property type="term" value="F:4-alpha-glucanotransferase activity"/>
    <property type="evidence" value="ECO:0007669"/>
    <property type="project" value="UniProtKB-EC"/>
</dbReference>
<evidence type="ECO:0000256" key="6">
    <source>
        <dbReference type="ARBA" id="ARBA00022679"/>
    </source>
</evidence>
<gene>
    <name evidence="12" type="primary">malQ</name>
    <name evidence="12" type="ORF">LZC95_18885</name>
</gene>
<dbReference type="NCBIfam" id="TIGR00217">
    <property type="entry name" value="malQ"/>
    <property type="match status" value="1"/>
</dbReference>
<evidence type="ECO:0000256" key="9">
    <source>
        <dbReference type="ARBA" id="ARBA00031501"/>
    </source>
</evidence>
<dbReference type="Pfam" id="PF02446">
    <property type="entry name" value="Glyco_hydro_77"/>
    <property type="match status" value="1"/>
</dbReference>
<dbReference type="EC" id="2.4.1.25" evidence="3 10"/>
<evidence type="ECO:0000256" key="8">
    <source>
        <dbReference type="ARBA" id="ARBA00031423"/>
    </source>
</evidence>
<dbReference type="SUPFAM" id="SSF51445">
    <property type="entry name" value="(Trans)glycosidases"/>
    <property type="match status" value="1"/>
</dbReference>
<proteinExistence type="inferred from homology"/>
<protein>
    <recommendedName>
        <fullName evidence="4 10">4-alpha-glucanotransferase</fullName>
        <ecNumber evidence="3 10">2.4.1.25</ecNumber>
    </recommendedName>
    <alternativeName>
        <fullName evidence="8 10">Amylomaltase</fullName>
    </alternativeName>
    <alternativeName>
        <fullName evidence="9 10">Disproportionating enzyme</fullName>
    </alternativeName>
</protein>
<keyword evidence="6 10" id="KW-0808">Transferase</keyword>
<organism evidence="12 13">
    <name type="scientific">Pendulispora brunnea</name>
    <dbReference type="NCBI Taxonomy" id="2905690"/>
    <lineage>
        <taxon>Bacteria</taxon>
        <taxon>Pseudomonadati</taxon>
        <taxon>Myxococcota</taxon>
        <taxon>Myxococcia</taxon>
        <taxon>Myxococcales</taxon>
        <taxon>Sorangiineae</taxon>
        <taxon>Pendulisporaceae</taxon>
        <taxon>Pendulispora</taxon>
    </lineage>
</organism>
<dbReference type="PANTHER" id="PTHR32438">
    <property type="entry name" value="4-ALPHA-GLUCANOTRANSFERASE DPE1, CHLOROPLASTIC/AMYLOPLASTIC"/>
    <property type="match status" value="1"/>
</dbReference>
<evidence type="ECO:0000313" key="13">
    <source>
        <dbReference type="Proteomes" id="UP001379533"/>
    </source>
</evidence>
<dbReference type="Proteomes" id="UP001379533">
    <property type="component" value="Chromosome"/>
</dbReference>
<evidence type="ECO:0000256" key="11">
    <source>
        <dbReference type="SAM" id="MobiDB-lite"/>
    </source>
</evidence>
<evidence type="ECO:0000256" key="5">
    <source>
        <dbReference type="ARBA" id="ARBA00022676"/>
    </source>
</evidence>
<evidence type="ECO:0000256" key="3">
    <source>
        <dbReference type="ARBA" id="ARBA00012560"/>
    </source>
</evidence>
<keyword evidence="5 10" id="KW-0328">Glycosyltransferase</keyword>
<evidence type="ECO:0000256" key="2">
    <source>
        <dbReference type="ARBA" id="ARBA00005684"/>
    </source>
</evidence>
<dbReference type="InterPro" id="IPR017853">
    <property type="entry name" value="GH"/>
</dbReference>
<dbReference type="PANTHER" id="PTHR32438:SF5">
    <property type="entry name" value="4-ALPHA-GLUCANOTRANSFERASE DPE1, CHLOROPLASTIC_AMYLOPLASTIC"/>
    <property type="match status" value="1"/>
</dbReference>
<dbReference type="RefSeq" id="WP_394849499.1">
    <property type="nucleotide sequence ID" value="NZ_CP089982.1"/>
</dbReference>
<comment type="similarity">
    <text evidence="2 10">Belongs to the disproportionating enzyme family.</text>
</comment>
<dbReference type="Gene3D" id="3.20.20.80">
    <property type="entry name" value="Glycosidases"/>
    <property type="match status" value="1"/>
</dbReference>
<sequence>MDENHIGQPGQPDQANQPPNQPPSLPSVPRLSQRASGVLLHPTSLPGPYGVGDLGAAARHFIDFLAAAQQRWWQMLPIGPVGYGNSPYSALSAFAGNPLLICLDRLAEEGLLSRSALGGPTDLPHERVDYERAARYRMEHLRTAFAAFRANAEGPERRSYEAFCARERHWLDDFTLYAAIKSAHRETAWAVWPEGLRLRDPAALEGARRELDENVEFHRFLQYQFNKEWEQLRAYAHGRGVGLIGDLPIFVSHDSADVWQKRHLFSLDEGGMPKVISGVPPDYFSATGQRWGNPLYLWHSRRREVYAWWTERFRTTLARFDAVRLDHFIGFQRYWEIPAHEPTAVRGRWMKGPGARFFKYVKKGLGVRGTLPLIAEDLGCVTPAVTALRERFRLPGIRLLQFAFGTDPQAPTFLPHAYPRRAVVYTGTHDNDTTVGWFNEAGGDQSTRTTEDTEKERRAALAYLGASDGKSIHWDMIRTVQASVANTAIVPMQDLLGLGSEARMNRPGLATGNWEWRFRKSDLTHELADRLGSLTRIYGRNGSQSGTSGGRSH</sequence>
<accession>A0ABZ2KK13</accession>
<evidence type="ECO:0000313" key="12">
    <source>
        <dbReference type="EMBL" id="WXA98876.1"/>
    </source>
</evidence>
<dbReference type="NCBIfam" id="NF011080">
    <property type="entry name" value="PRK14508.1-3"/>
    <property type="match status" value="1"/>
</dbReference>
<comment type="catalytic activity">
    <reaction evidence="1 10">
        <text>Transfers a segment of a (1-&gt;4)-alpha-D-glucan to a new position in an acceptor, which may be glucose or a (1-&gt;4)-alpha-D-glucan.</text>
        <dbReference type="EC" id="2.4.1.25"/>
    </reaction>
</comment>
<feature type="region of interest" description="Disordered" evidence="11">
    <location>
        <begin position="1"/>
        <end position="30"/>
    </location>
</feature>
<evidence type="ECO:0000256" key="7">
    <source>
        <dbReference type="ARBA" id="ARBA00023277"/>
    </source>
</evidence>
<reference evidence="12 13" key="1">
    <citation type="submission" date="2021-12" db="EMBL/GenBank/DDBJ databases">
        <title>Discovery of the Pendulisporaceae a myxobacterial family with distinct sporulation behavior and unique specialized metabolism.</title>
        <authorList>
            <person name="Garcia R."/>
            <person name="Popoff A."/>
            <person name="Bader C.D."/>
            <person name="Loehr J."/>
            <person name="Walesch S."/>
            <person name="Walt C."/>
            <person name="Boldt J."/>
            <person name="Bunk B."/>
            <person name="Haeckl F.J.F.P.J."/>
            <person name="Gunesch A.P."/>
            <person name="Birkelbach J."/>
            <person name="Nuebel U."/>
            <person name="Pietschmann T."/>
            <person name="Bach T."/>
            <person name="Mueller R."/>
        </authorList>
    </citation>
    <scope>NUCLEOTIDE SEQUENCE [LARGE SCALE GENOMIC DNA]</scope>
    <source>
        <strain evidence="12 13">MSr12523</strain>
    </source>
</reference>
<dbReference type="EMBL" id="CP089982">
    <property type="protein sequence ID" value="WXA98876.1"/>
    <property type="molecule type" value="Genomic_DNA"/>
</dbReference>
<evidence type="ECO:0000256" key="4">
    <source>
        <dbReference type="ARBA" id="ARBA00020295"/>
    </source>
</evidence>
<feature type="compositionally biased region" description="Low complexity" evidence="11">
    <location>
        <begin position="7"/>
        <end position="18"/>
    </location>
</feature>
<evidence type="ECO:0000256" key="10">
    <source>
        <dbReference type="RuleBase" id="RU361207"/>
    </source>
</evidence>
<keyword evidence="13" id="KW-1185">Reference proteome</keyword>
<dbReference type="InterPro" id="IPR003385">
    <property type="entry name" value="Glyco_hydro_77"/>
</dbReference>
<evidence type="ECO:0000256" key="1">
    <source>
        <dbReference type="ARBA" id="ARBA00000439"/>
    </source>
</evidence>
<keyword evidence="7 10" id="KW-0119">Carbohydrate metabolism</keyword>